<accession>A0A5S5AXK3</accession>
<gene>
    <name evidence="1" type="ORF">LZ11_00875</name>
</gene>
<evidence type="ECO:0008006" key="3">
    <source>
        <dbReference type="Google" id="ProtNLM"/>
    </source>
</evidence>
<dbReference type="Proteomes" id="UP000322294">
    <property type="component" value="Unassembled WGS sequence"/>
</dbReference>
<protein>
    <recommendedName>
        <fullName evidence="3">Sce7726 family protein</fullName>
    </recommendedName>
</protein>
<keyword evidence="2" id="KW-1185">Reference proteome</keyword>
<name>A0A5S5AXK3_9FIRM</name>
<evidence type="ECO:0000313" key="1">
    <source>
        <dbReference type="EMBL" id="TYP56812.1"/>
    </source>
</evidence>
<sequence>MDIILIIIYLRYFVIRKSRVLYMRIYDSDIRKALYREFVKFEDFISDPTTKIINEMDVCFGISRIDIAVINGKINGYEIKSEQDTLERLPLQIDSYNKVFDTVTIIVGKKHLKNVIEIVPEWWGIYYIYVAEDRKTLVLERKRESKINNHVDVFYLLQLLWKDELLRLLSLNGIEKGVKSKTRIDLCKLVAKSIKENIIKDFVRTTLKSRKTWRAVPLQQLYDGLLQ</sequence>
<dbReference type="NCBIfam" id="NF033832">
    <property type="entry name" value="sce7726_fam"/>
    <property type="match status" value="1"/>
</dbReference>
<dbReference type="InterPro" id="IPR047729">
    <property type="entry name" value="Sce7726-like"/>
</dbReference>
<evidence type="ECO:0000313" key="2">
    <source>
        <dbReference type="Proteomes" id="UP000322294"/>
    </source>
</evidence>
<reference evidence="1 2" key="1">
    <citation type="submission" date="2019-07" db="EMBL/GenBank/DDBJ databases">
        <title>Genomic Encyclopedia of Type Strains, Phase I: the one thousand microbial genomes (KMG-I) project.</title>
        <authorList>
            <person name="Kyrpides N."/>
        </authorList>
    </citation>
    <scope>NUCLEOTIDE SEQUENCE [LARGE SCALE GENOMIC DNA]</scope>
    <source>
        <strain evidence="1 2">DSM 16647</strain>
    </source>
</reference>
<proteinExistence type="predicted"/>
<dbReference type="AlphaFoldDB" id="A0A5S5AXK3"/>
<comment type="caution">
    <text evidence="1">The sequence shown here is derived from an EMBL/GenBank/DDBJ whole genome shotgun (WGS) entry which is preliminary data.</text>
</comment>
<dbReference type="EMBL" id="VNHO01000007">
    <property type="protein sequence ID" value="TYP56812.1"/>
    <property type="molecule type" value="Genomic_DNA"/>
</dbReference>
<organism evidence="1 2">
    <name type="scientific">Thermosediminibacter litoriperuensis</name>
    <dbReference type="NCBI Taxonomy" id="291989"/>
    <lineage>
        <taxon>Bacteria</taxon>
        <taxon>Bacillati</taxon>
        <taxon>Bacillota</taxon>
        <taxon>Clostridia</taxon>
        <taxon>Thermosediminibacterales</taxon>
        <taxon>Thermosediminibacteraceae</taxon>
        <taxon>Thermosediminibacter</taxon>
    </lineage>
</organism>